<keyword evidence="3" id="KW-1185">Reference proteome</keyword>
<accession>A0AAV4JJQ5</accession>
<evidence type="ECO:0000313" key="3">
    <source>
        <dbReference type="Proteomes" id="UP000762676"/>
    </source>
</evidence>
<dbReference type="EMBL" id="BMAT01006864">
    <property type="protein sequence ID" value="GFS21252.1"/>
    <property type="molecule type" value="Genomic_DNA"/>
</dbReference>
<keyword evidence="1" id="KW-0472">Membrane</keyword>
<reference evidence="2 3" key="1">
    <citation type="journal article" date="2021" name="Elife">
        <title>Chloroplast acquisition without the gene transfer in kleptoplastic sea slugs, Plakobranchus ocellatus.</title>
        <authorList>
            <person name="Maeda T."/>
            <person name="Takahashi S."/>
            <person name="Yoshida T."/>
            <person name="Shimamura S."/>
            <person name="Takaki Y."/>
            <person name="Nagai Y."/>
            <person name="Toyoda A."/>
            <person name="Suzuki Y."/>
            <person name="Arimoto A."/>
            <person name="Ishii H."/>
            <person name="Satoh N."/>
            <person name="Nishiyama T."/>
            <person name="Hasebe M."/>
            <person name="Maruyama T."/>
            <person name="Minagawa J."/>
            <person name="Obokata J."/>
            <person name="Shigenobu S."/>
        </authorList>
    </citation>
    <scope>NUCLEOTIDE SEQUENCE [LARGE SCALE GENOMIC DNA]</scope>
</reference>
<feature type="transmembrane region" description="Helical" evidence="1">
    <location>
        <begin position="63"/>
        <end position="85"/>
    </location>
</feature>
<dbReference type="Proteomes" id="UP000762676">
    <property type="component" value="Unassembled WGS sequence"/>
</dbReference>
<name>A0AAV4JJQ5_9GAST</name>
<organism evidence="2 3">
    <name type="scientific">Elysia marginata</name>
    <dbReference type="NCBI Taxonomy" id="1093978"/>
    <lineage>
        <taxon>Eukaryota</taxon>
        <taxon>Metazoa</taxon>
        <taxon>Spiralia</taxon>
        <taxon>Lophotrochozoa</taxon>
        <taxon>Mollusca</taxon>
        <taxon>Gastropoda</taxon>
        <taxon>Heterobranchia</taxon>
        <taxon>Euthyneura</taxon>
        <taxon>Panpulmonata</taxon>
        <taxon>Sacoglossa</taxon>
        <taxon>Placobranchoidea</taxon>
        <taxon>Plakobranchidae</taxon>
        <taxon>Elysia</taxon>
    </lineage>
</organism>
<evidence type="ECO:0000256" key="1">
    <source>
        <dbReference type="SAM" id="Phobius"/>
    </source>
</evidence>
<keyword evidence="1" id="KW-1133">Transmembrane helix</keyword>
<gene>
    <name evidence="2" type="ORF">ElyMa_003334000</name>
</gene>
<feature type="transmembrane region" description="Helical" evidence="1">
    <location>
        <begin position="32"/>
        <end position="51"/>
    </location>
</feature>
<proteinExistence type="predicted"/>
<evidence type="ECO:0000313" key="2">
    <source>
        <dbReference type="EMBL" id="GFS21252.1"/>
    </source>
</evidence>
<feature type="transmembrane region" description="Helical" evidence="1">
    <location>
        <begin position="97"/>
        <end position="115"/>
    </location>
</feature>
<sequence>MLDDEKDFRSYPVRHLGHGIAVSYAMNWVDEGLQTLTYLVGSVYVAARIINKGVLAQNARKPVLPIVADTFIFEGVATILVPTLIVQACTTVTDAVLRTRTPIALALGVSLIFFLHNRIDKEVSRLMDQTVRRPF</sequence>
<comment type="caution">
    <text evidence="2">The sequence shown here is derived from an EMBL/GenBank/DDBJ whole genome shotgun (WGS) entry which is preliminary data.</text>
</comment>
<keyword evidence="1" id="KW-0812">Transmembrane</keyword>
<dbReference type="AlphaFoldDB" id="A0AAV4JJQ5"/>
<protein>
    <submittedName>
        <fullName evidence="2">Mitochondrial fission process protein 1</fullName>
    </submittedName>
</protein>